<dbReference type="EMBL" id="KF598865">
    <property type="protein sequence ID" value="AGY46483.1"/>
    <property type="molecule type" value="Genomic_DNA"/>
</dbReference>
<protein>
    <submittedName>
        <fullName evidence="1">Uncharacterized protein</fullName>
    </submittedName>
</protein>
<dbReference type="OrthoDB" id="39212at10239"/>
<evidence type="ECO:0000313" key="2">
    <source>
        <dbReference type="Proteomes" id="UP000017664"/>
    </source>
</evidence>
<dbReference type="KEGG" id="vg:17503284"/>
<sequence length="81" mass="9613">MSTTYPSVAKEVHEDVNPNVQARNFWDVGFDHQTQRLEVYFEGEMYYDHEAHEVVTKYIGTDKLTEYQLSGLNTWSYFNIK</sequence>
<dbReference type="RefSeq" id="YP_008766974.1">
    <property type="nucleotide sequence ID" value="NC_022751.1"/>
</dbReference>
<organism evidence="1 2">
    <name type="scientific">Cyanophage PP</name>
    <dbReference type="NCBI Taxonomy" id="434346"/>
    <lineage>
        <taxon>Viruses</taxon>
        <taxon>Duplodnaviria</taxon>
        <taxon>Heunggongvirae</taxon>
        <taxon>Uroviricota</taxon>
        <taxon>Caudoviricetes</taxon>
        <taxon>Saffermanviridae</taxon>
        <taxon>Wumptrevirus</taxon>
        <taxon>Wumptrevirus PP</taxon>
    </lineage>
</organism>
<dbReference type="GeneID" id="17503284"/>
<dbReference type="Proteomes" id="UP000017664">
    <property type="component" value="Segment"/>
</dbReference>
<accession>U5PVM8</accession>
<evidence type="ECO:0000313" key="1">
    <source>
        <dbReference type="EMBL" id="AGY46483.1"/>
    </source>
</evidence>
<reference evidence="1" key="1">
    <citation type="journal article" date="2013" name="Virol. Sin.">
        <title>Characterization and genomic analysis of a plaque purified strain of cyanophage PP.</title>
        <authorList>
            <person name="Zhou Y."/>
            <person name="Lin J."/>
            <person name="Li N."/>
            <person name="Hu Z."/>
            <person name="Deng F."/>
        </authorList>
    </citation>
    <scope>NUCLEOTIDE SEQUENCE [LARGE SCALE GENOMIC DNA]</scope>
</reference>
<proteinExistence type="predicted"/>
<keyword evidence="2" id="KW-1185">Reference proteome</keyword>
<gene>
    <name evidence="1" type="ORF">PP_16</name>
</gene>
<name>U5PVM8_9CAUD</name>